<proteinExistence type="predicted"/>
<evidence type="ECO:0000313" key="2">
    <source>
        <dbReference type="Proteomes" id="UP000799750"/>
    </source>
</evidence>
<reference evidence="1" key="1">
    <citation type="journal article" date="2020" name="Stud. Mycol.">
        <title>101 Dothideomycetes genomes: a test case for predicting lifestyles and emergence of pathogens.</title>
        <authorList>
            <person name="Haridas S."/>
            <person name="Albert R."/>
            <person name="Binder M."/>
            <person name="Bloem J."/>
            <person name="Labutti K."/>
            <person name="Salamov A."/>
            <person name="Andreopoulos B."/>
            <person name="Baker S."/>
            <person name="Barry K."/>
            <person name="Bills G."/>
            <person name="Bluhm B."/>
            <person name="Cannon C."/>
            <person name="Castanera R."/>
            <person name="Culley D."/>
            <person name="Daum C."/>
            <person name="Ezra D."/>
            <person name="Gonzalez J."/>
            <person name="Henrissat B."/>
            <person name="Kuo A."/>
            <person name="Liang C."/>
            <person name="Lipzen A."/>
            <person name="Lutzoni F."/>
            <person name="Magnuson J."/>
            <person name="Mondo S."/>
            <person name="Nolan M."/>
            <person name="Ohm R."/>
            <person name="Pangilinan J."/>
            <person name="Park H.-J."/>
            <person name="Ramirez L."/>
            <person name="Alfaro M."/>
            <person name="Sun H."/>
            <person name="Tritt A."/>
            <person name="Yoshinaga Y."/>
            <person name="Zwiers L.-H."/>
            <person name="Turgeon B."/>
            <person name="Goodwin S."/>
            <person name="Spatafora J."/>
            <person name="Crous P."/>
            <person name="Grigoriev I."/>
        </authorList>
    </citation>
    <scope>NUCLEOTIDE SEQUENCE</scope>
    <source>
        <strain evidence="1">CBS 269.34</strain>
    </source>
</reference>
<accession>A0A6A6RC19</accession>
<organism evidence="1 2">
    <name type="scientific">Lophium mytilinum</name>
    <dbReference type="NCBI Taxonomy" id="390894"/>
    <lineage>
        <taxon>Eukaryota</taxon>
        <taxon>Fungi</taxon>
        <taxon>Dikarya</taxon>
        <taxon>Ascomycota</taxon>
        <taxon>Pezizomycotina</taxon>
        <taxon>Dothideomycetes</taxon>
        <taxon>Pleosporomycetidae</taxon>
        <taxon>Mytilinidiales</taxon>
        <taxon>Mytilinidiaceae</taxon>
        <taxon>Lophium</taxon>
    </lineage>
</organism>
<gene>
    <name evidence="1" type="ORF">BU16DRAFT_554181</name>
</gene>
<evidence type="ECO:0000313" key="1">
    <source>
        <dbReference type="EMBL" id="KAF2502111.1"/>
    </source>
</evidence>
<protein>
    <submittedName>
        <fullName evidence="1">Uncharacterized protein</fullName>
    </submittedName>
</protein>
<sequence length="274" mass="31330">MADVVGVTVSGNLLTTRDEYQWYPSFSELPDNVKADMLATLKLPSSLQVSRVRDNSHIMWGYCLAPARNQISYSHSVYVDLDTLFENCVNHKASRTRDFEEAFLWEAFLRANAVAIHNTASFGSLYHLSADAWGWIEVIEVDSLYSSDSQDAFRLLCNYIVKTRPSSRETKKAKSLREIRLTAGFLDQELQDIFFNKRGDFLSAVRELAKTISVSAAKLIFAIRDGQTNVRLMLDPLAFSKNIYRELIARTARKKSRKPQQRCSIAKLREWQQS</sequence>
<dbReference type="EMBL" id="MU004181">
    <property type="protein sequence ID" value="KAF2502111.1"/>
    <property type="molecule type" value="Genomic_DNA"/>
</dbReference>
<dbReference type="Proteomes" id="UP000799750">
    <property type="component" value="Unassembled WGS sequence"/>
</dbReference>
<keyword evidence="2" id="KW-1185">Reference proteome</keyword>
<name>A0A6A6RC19_9PEZI</name>
<dbReference type="AlphaFoldDB" id="A0A6A6RC19"/>